<name>A0ABW2SZ91_9ACTN</name>
<protein>
    <submittedName>
        <fullName evidence="2">Helix-turn-helix domain-containing protein</fullName>
    </submittedName>
</protein>
<proteinExistence type="predicted"/>
<evidence type="ECO:0000259" key="1">
    <source>
        <dbReference type="Pfam" id="PF19054"/>
    </source>
</evidence>
<dbReference type="InterPro" id="IPR001387">
    <property type="entry name" value="Cro/C1-type_HTH"/>
</dbReference>
<dbReference type="RefSeq" id="WP_343968885.1">
    <property type="nucleotide sequence ID" value="NZ_BAAAGK010000067.1"/>
</dbReference>
<reference evidence="3" key="1">
    <citation type="journal article" date="2019" name="Int. J. Syst. Evol. Microbiol.">
        <title>The Global Catalogue of Microorganisms (GCM) 10K type strain sequencing project: providing services to taxonomists for standard genome sequencing and annotation.</title>
        <authorList>
            <consortium name="The Broad Institute Genomics Platform"/>
            <consortium name="The Broad Institute Genome Sequencing Center for Infectious Disease"/>
            <person name="Wu L."/>
            <person name="Ma J."/>
        </authorList>
    </citation>
    <scope>NUCLEOTIDE SEQUENCE [LARGE SCALE GENOMIC DNA]</scope>
    <source>
        <strain evidence="3">JCM 10083</strain>
    </source>
</reference>
<evidence type="ECO:0000313" key="2">
    <source>
        <dbReference type="EMBL" id="MFC7601615.1"/>
    </source>
</evidence>
<dbReference type="Proteomes" id="UP001596514">
    <property type="component" value="Unassembled WGS sequence"/>
</dbReference>
<accession>A0ABW2SZ91</accession>
<sequence>MNTDIPSLRQRWLGAKLAELRAAAGIPSLAIAADKCKRSTASLSRIENGMVGIPPRDVPPILAAYGVTDPNVHDKLMIVAAEIQQERRGWWVEHGDALAPSYVDLIRLESTATEIRTYEAYLMPGLLQTEAYARTFVSAMQGLSSATELGEFVAVRAARKTILRRQEPVTLHALISEAALRHPIGGPEIFRDQIEYLRECAAWPNVTLQILPFTGQPHPGMSGAFTILRLPSLDVAHVETMNTDAYIEDEHSVEQYLRAFDHLCDLALNPDKSDSFLQEIAVTL</sequence>
<dbReference type="EMBL" id="JBHTEE010000001">
    <property type="protein sequence ID" value="MFC7601615.1"/>
    <property type="molecule type" value="Genomic_DNA"/>
</dbReference>
<gene>
    <name evidence="2" type="ORF">ACFQVD_16100</name>
</gene>
<keyword evidence="3" id="KW-1185">Reference proteome</keyword>
<feature type="domain" description="DUF5753" evidence="1">
    <location>
        <begin position="104"/>
        <end position="279"/>
    </location>
</feature>
<dbReference type="Pfam" id="PF13560">
    <property type="entry name" value="HTH_31"/>
    <property type="match status" value="1"/>
</dbReference>
<dbReference type="CDD" id="cd00093">
    <property type="entry name" value="HTH_XRE"/>
    <property type="match status" value="1"/>
</dbReference>
<comment type="caution">
    <text evidence="2">The sequence shown here is derived from an EMBL/GenBank/DDBJ whole genome shotgun (WGS) entry which is preliminary data.</text>
</comment>
<dbReference type="InterPro" id="IPR043917">
    <property type="entry name" value="DUF5753"/>
</dbReference>
<dbReference type="Pfam" id="PF19054">
    <property type="entry name" value="DUF5753"/>
    <property type="match status" value="1"/>
</dbReference>
<evidence type="ECO:0000313" key="3">
    <source>
        <dbReference type="Proteomes" id="UP001596514"/>
    </source>
</evidence>
<organism evidence="2 3">
    <name type="scientific">Streptosporangium amethystogenes subsp. fukuiense</name>
    <dbReference type="NCBI Taxonomy" id="698418"/>
    <lineage>
        <taxon>Bacteria</taxon>
        <taxon>Bacillati</taxon>
        <taxon>Actinomycetota</taxon>
        <taxon>Actinomycetes</taxon>
        <taxon>Streptosporangiales</taxon>
        <taxon>Streptosporangiaceae</taxon>
        <taxon>Streptosporangium</taxon>
    </lineage>
</organism>